<dbReference type="GO" id="GO:0009231">
    <property type="term" value="P:riboflavin biosynthetic process"/>
    <property type="evidence" value="ECO:0007669"/>
    <property type="project" value="InterPro"/>
</dbReference>
<name>A0A852V782_9ACTN</name>
<gene>
    <name evidence="2" type="ORF">HDA43_004422</name>
</gene>
<proteinExistence type="predicted"/>
<dbReference type="SUPFAM" id="SSF53597">
    <property type="entry name" value="Dihydrofolate reductase-like"/>
    <property type="match status" value="1"/>
</dbReference>
<sequence length="185" mass="20881">MRKVIASVYTTLDGFIDDPHLWSLKYWTDEAAAYSHDQLFASDALLMGRVTYEGFALAWPGRTGEFADRMNGMPKYVVSSTLDKADEWHNTSVIPGGEVVGTVAELKRRPGRQMLIYGCGRLTDTLMEHGLLDEYRIWVHPRILGRGRRLFREGTDARLRLLDTLRFSSGVVVLSYAPQDPSPTT</sequence>
<comment type="caution">
    <text evidence="2">The sequence shown here is derived from an EMBL/GenBank/DDBJ whole genome shotgun (WGS) entry which is preliminary data.</text>
</comment>
<keyword evidence="3" id="KW-1185">Reference proteome</keyword>
<dbReference type="Pfam" id="PF01872">
    <property type="entry name" value="RibD_C"/>
    <property type="match status" value="1"/>
</dbReference>
<dbReference type="InterPro" id="IPR024072">
    <property type="entry name" value="DHFR-like_dom_sf"/>
</dbReference>
<accession>A0A852V782</accession>
<dbReference type="AlphaFoldDB" id="A0A852V782"/>
<evidence type="ECO:0000313" key="2">
    <source>
        <dbReference type="EMBL" id="NYF42221.1"/>
    </source>
</evidence>
<reference evidence="2 3" key="1">
    <citation type="submission" date="2020-07" db="EMBL/GenBank/DDBJ databases">
        <title>Sequencing the genomes of 1000 actinobacteria strains.</title>
        <authorList>
            <person name="Klenk H.-P."/>
        </authorList>
    </citation>
    <scope>NUCLEOTIDE SEQUENCE [LARGE SCALE GENOMIC DNA]</scope>
    <source>
        <strain evidence="2 3">DSM 45763</strain>
    </source>
</reference>
<feature type="domain" description="Bacterial bifunctional deaminase-reductase C-terminal" evidence="1">
    <location>
        <begin position="2"/>
        <end position="173"/>
    </location>
</feature>
<dbReference type="PANTHER" id="PTHR38011">
    <property type="entry name" value="DIHYDROFOLATE REDUCTASE FAMILY PROTEIN (AFU_ORTHOLOGUE AFUA_8G06820)"/>
    <property type="match status" value="1"/>
</dbReference>
<dbReference type="RefSeq" id="WP_179824667.1">
    <property type="nucleotide sequence ID" value="NZ_CP192034.1"/>
</dbReference>
<dbReference type="InterPro" id="IPR002734">
    <property type="entry name" value="RibDG_C"/>
</dbReference>
<dbReference type="InterPro" id="IPR050765">
    <property type="entry name" value="Riboflavin_Biosynth_HTPR"/>
</dbReference>
<dbReference type="EMBL" id="JACCCO010000002">
    <property type="protein sequence ID" value="NYF42221.1"/>
    <property type="molecule type" value="Genomic_DNA"/>
</dbReference>
<dbReference type="GO" id="GO:0008703">
    <property type="term" value="F:5-amino-6-(5-phosphoribosylamino)uracil reductase activity"/>
    <property type="evidence" value="ECO:0007669"/>
    <property type="project" value="InterPro"/>
</dbReference>
<dbReference type="Proteomes" id="UP000576393">
    <property type="component" value="Unassembled WGS sequence"/>
</dbReference>
<dbReference type="Gene3D" id="3.40.430.10">
    <property type="entry name" value="Dihydrofolate Reductase, subunit A"/>
    <property type="match status" value="1"/>
</dbReference>
<evidence type="ECO:0000313" key="3">
    <source>
        <dbReference type="Proteomes" id="UP000576393"/>
    </source>
</evidence>
<protein>
    <submittedName>
        <fullName evidence="2">Dihydrofolate reductase</fullName>
    </submittedName>
</protein>
<evidence type="ECO:0000259" key="1">
    <source>
        <dbReference type="Pfam" id="PF01872"/>
    </source>
</evidence>
<dbReference type="PANTHER" id="PTHR38011:SF11">
    <property type="entry name" value="2,5-DIAMINO-6-RIBOSYLAMINO-4(3H)-PYRIMIDINONE 5'-PHOSPHATE REDUCTASE"/>
    <property type="match status" value="1"/>
</dbReference>
<organism evidence="2 3">
    <name type="scientific">Streptosporangium sandarakinum</name>
    <dbReference type="NCBI Taxonomy" id="1260955"/>
    <lineage>
        <taxon>Bacteria</taxon>
        <taxon>Bacillati</taxon>
        <taxon>Actinomycetota</taxon>
        <taxon>Actinomycetes</taxon>
        <taxon>Streptosporangiales</taxon>
        <taxon>Streptosporangiaceae</taxon>
        <taxon>Streptosporangium</taxon>
    </lineage>
</organism>